<evidence type="ECO:0000313" key="4">
    <source>
        <dbReference type="EMBL" id="CAH0530023.1"/>
    </source>
</evidence>
<protein>
    <submittedName>
        <fullName evidence="4">Isoxanthopterin deaminase</fullName>
        <ecNumber evidence="4">3.5.4.11</ecNumber>
    </submittedName>
</protein>
<proteinExistence type="inferred from homology"/>
<comment type="similarity">
    <text evidence="1">Belongs to the metallo-dependent hydrolases superfamily. ATZ/TRZ family.</text>
</comment>
<evidence type="ECO:0000313" key="5">
    <source>
        <dbReference type="Proteomes" id="UP000838160"/>
    </source>
</evidence>
<reference evidence="4" key="1">
    <citation type="submission" date="2021-12" db="EMBL/GenBank/DDBJ databases">
        <authorList>
            <person name="Rodrigo-Torres L."/>
            <person name="Arahal R. D."/>
            <person name="Lucena T."/>
        </authorList>
    </citation>
    <scope>NUCLEOTIDE SEQUENCE</scope>
    <source>
        <strain evidence="4">CECT 8226</strain>
    </source>
</reference>
<dbReference type="Proteomes" id="UP000838160">
    <property type="component" value="Unassembled WGS sequence"/>
</dbReference>
<sequence length="448" mass="49240">MGYVIKNSEGILKAAGTFKGDVRIREGIIAEIGYDLPLQGDELIDARGCVIYPGMVNTHHHLAQSVLKGIPDGLNKGLGEWLAAVPYRFWPKISPRLTYLAAKLGLYELQFSGATTCADHHYLYHYQSSPEVEEAVWRAARNMGMRFVLCRGSATSIGSHKGVQSMQLKPETPELVMQRMEHSLNFHDNAPLSMSRVCMAPTSLIHSCEAGHLKEFAKFARQHQLKMHSHLLEVSDDEQQAQSKYGMSAMEYAASCDWVGEDVWFAHMVHTDKPARQLLSDSHTSISHCPTSNCRLGSGIASALDMDSIGINVTMGVDGSASAESGSMLQELNLAWLLHRSQHGADSIKLNQVMGWGTKNGADLLGFKSGQIAVGYAADLVLYRIDSPRMAMVHSPEFAPILCGEPAIVEYSFIQGRPVIAKQESTVVDIHQLVAELRHEMALLMANV</sequence>
<keyword evidence="2 4" id="KW-0378">Hydrolase</keyword>
<evidence type="ECO:0000256" key="1">
    <source>
        <dbReference type="ARBA" id="ARBA00006745"/>
    </source>
</evidence>
<evidence type="ECO:0000256" key="2">
    <source>
        <dbReference type="ARBA" id="ARBA00022801"/>
    </source>
</evidence>
<dbReference type="Pfam" id="PF01979">
    <property type="entry name" value="Amidohydro_1"/>
    <property type="match status" value="1"/>
</dbReference>
<comment type="caution">
    <text evidence="4">The sequence shown here is derived from an EMBL/GenBank/DDBJ whole genome shotgun (WGS) entry which is preliminary data.</text>
</comment>
<name>A0ABN8DPL4_9VIBR</name>
<dbReference type="EMBL" id="CAKLCM010000003">
    <property type="protein sequence ID" value="CAH0530023.1"/>
    <property type="molecule type" value="Genomic_DNA"/>
</dbReference>
<dbReference type="InterPro" id="IPR050287">
    <property type="entry name" value="MTA/SAH_deaminase"/>
</dbReference>
<organism evidence="4 5">
    <name type="scientific">Vibrio hippocampi</name>
    <dbReference type="NCBI Taxonomy" id="654686"/>
    <lineage>
        <taxon>Bacteria</taxon>
        <taxon>Pseudomonadati</taxon>
        <taxon>Pseudomonadota</taxon>
        <taxon>Gammaproteobacteria</taxon>
        <taxon>Vibrionales</taxon>
        <taxon>Vibrionaceae</taxon>
        <taxon>Vibrio</taxon>
    </lineage>
</organism>
<dbReference type="InterPro" id="IPR011059">
    <property type="entry name" value="Metal-dep_hydrolase_composite"/>
</dbReference>
<dbReference type="NCBIfam" id="NF009059">
    <property type="entry name" value="PRK12393.1"/>
    <property type="match status" value="1"/>
</dbReference>
<dbReference type="EC" id="3.5.4.11" evidence="4"/>
<feature type="domain" description="Amidohydrolase-related" evidence="3">
    <location>
        <begin position="50"/>
        <end position="383"/>
    </location>
</feature>
<gene>
    <name evidence="4" type="ORF">VHP8226_03749</name>
</gene>
<dbReference type="PANTHER" id="PTHR43794">
    <property type="entry name" value="AMINOHYDROLASE SSNA-RELATED"/>
    <property type="match status" value="1"/>
</dbReference>
<dbReference type="GO" id="GO:0050228">
    <property type="term" value="F:pterin deaminase activity"/>
    <property type="evidence" value="ECO:0007669"/>
    <property type="project" value="UniProtKB-EC"/>
</dbReference>
<keyword evidence="5" id="KW-1185">Reference proteome</keyword>
<dbReference type="SUPFAM" id="SSF51556">
    <property type="entry name" value="Metallo-dependent hydrolases"/>
    <property type="match status" value="1"/>
</dbReference>
<dbReference type="SUPFAM" id="SSF51338">
    <property type="entry name" value="Composite domain of metallo-dependent hydrolases"/>
    <property type="match status" value="2"/>
</dbReference>
<evidence type="ECO:0000259" key="3">
    <source>
        <dbReference type="Pfam" id="PF01979"/>
    </source>
</evidence>
<dbReference type="RefSeq" id="WP_237486544.1">
    <property type="nucleotide sequence ID" value="NZ_CAKLCM010000003.1"/>
</dbReference>
<dbReference type="InterPro" id="IPR032466">
    <property type="entry name" value="Metal_Hydrolase"/>
</dbReference>
<accession>A0ABN8DPL4</accession>
<dbReference type="PANTHER" id="PTHR43794:SF11">
    <property type="entry name" value="AMIDOHYDROLASE-RELATED DOMAIN-CONTAINING PROTEIN"/>
    <property type="match status" value="1"/>
</dbReference>
<dbReference type="Gene3D" id="2.30.40.10">
    <property type="entry name" value="Urease, subunit C, domain 1"/>
    <property type="match status" value="1"/>
</dbReference>
<dbReference type="Gene3D" id="3.20.20.140">
    <property type="entry name" value="Metal-dependent hydrolases"/>
    <property type="match status" value="1"/>
</dbReference>
<dbReference type="InterPro" id="IPR006680">
    <property type="entry name" value="Amidohydro-rel"/>
</dbReference>